<dbReference type="KEGG" id="sap:Sulac_2586"/>
<dbReference type="AlphaFoldDB" id="G8TWQ9"/>
<accession>G8TWQ9</accession>
<gene>
    <name evidence="1" type="ordered locus">Sulac_2586</name>
</gene>
<evidence type="ECO:0000313" key="2">
    <source>
        <dbReference type="Proteomes" id="UP000005439"/>
    </source>
</evidence>
<name>G8TWQ9_SULAD</name>
<dbReference type="HOGENOM" id="CLU_169738_3_0_9"/>
<evidence type="ECO:0008006" key="3">
    <source>
        <dbReference type="Google" id="ProtNLM"/>
    </source>
</evidence>
<dbReference type="Proteomes" id="UP000005439">
    <property type="component" value="Chromosome"/>
</dbReference>
<keyword evidence="2" id="KW-1185">Reference proteome</keyword>
<reference evidence="1 2" key="2">
    <citation type="journal article" date="2012" name="Stand. Genomic Sci.">
        <title>Complete genome sequence of the moderately thermophilic mineral-sulfide-oxidizing firmicute Sulfobacillus acidophilus type strain (NAL(T)).</title>
        <authorList>
            <person name="Anderson I."/>
            <person name="Chertkov O."/>
            <person name="Chen A."/>
            <person name="Saunders E."/>
            <person name="Lapidus A."/>
            <person name="Nolan M."/>
            <person name="Lucas S."/>
            <person name="Hammon N."/>
            <person name="Deshpande S."/>
            <person name="Cheng J.F."/>
            <person name="Han C."/>
            <person name="Tapia R."/>
            <person name="Goodwin L.A."/>
            <person name="Pitluck S."/>
            <person name="Liolios K."/>
            <person name="Pagani I."/>
            <person name="Ivanova N."/>
            <person name="Mikhailova N."/>
            <person name="Pati A."/>
            <person name="Palaniappan K."/>
            <person name="Land M."/>
            <person name="Pan C."/>
            <person name="Rohde M."/>
            <person name="Pukall R."/>
            <person name="Goker M."/>
            <person name="Detter J.C."/>
            <person name="Woyke T."/>
            <person name="Bristow J."/>
            <person name="Eisen J.A."/>
            <person name="Markowitz V."/>
            <person name="Hugenholtz P."/>
            <person name="Kyrpides N.C."/>
            <person name="Klenk H.P."/>
            <person name="Mavromatis K."/>
        </authorList>
    </citation>
    <scope>NUCLEOTIDE SEQUENCE [LARGE SCALE GENOMIC DNA]</scope>
    <source>
        <strain evidence="2">ATCC 700253 / DSM 10332 / NAL</strain>
    </source>
</reference>
<organism evidence="1 2">
    <name type="scientific">Sulfobacillus acidophilus (strain ATCC 700253 / DSM 10332 / NAL)</name>
    <dbReference type="NCBI Taxonomy" id="679936"/>
    <lineage>
        <taxon>Bacteria</taxon>
        <taxon>Bacillati</taxon>
        <taxon>Bacillota</taxon>
        <taxon>Clostridia</taxon>
        <taxon>Eubacteriales</taxon>
        <taxon>Clostridiales Family XVII. Incertae Sedis</taxon>
        <taxon>Sulfobacillus</taxon>
    </lineage>
</organism>
<evidence type="ECO:0000313" key="1">
    <source>
        <dbReference type="EMBL" id="AEW06048.1"/>
    </source>
</evidence>
<dbReference type="STRING" id="679936.Sulac_2586"/>
<proteinExistence type="predicted"/>
<dbReference type="EMBL" id="CP003179">
    <property type="protein sequence ID" value="AEW06048.1"/>
    <property type="molecule type" value="Genomic_DNA"/>
</dbReference>
<dbReference type="PATRIC" id="fig|679936.5.peg.2677"/>
<reference evidence="2" key="1">
    <citation type="submission" date="2011-12" db="EMBL/GenBank/DDBJ databases">
        <title>The complete genome of chromosome of Sulfobacillus acidophilus DSM 10332.</title>
        <authorList>
            <person name="Lucas S."/>
            <person name="Han J."/>
            <person name="Lapidus A."/>
            <person name="Bruce D."/>
            <person name="Goodwin L."/>
            <person name="Pitluck S."/>
            <person name="Peters L."/>
            <person name="Kyrpides N."/>
            <person name="Mavromatis K."/>
            <person name="Ivanova N."/>
            <person name="Mikhailova N."/>
            <person name="Chertkov O."/>
            <person name="Saunders E."/>
            <person name="Detter J.C."/>
            <person name="Tapia R."/>
            <person name="Han C."/>
            <person name="Land M."/>
            <person name="Hauser L."/>
            <person name="Markowitz V."/>
            <person name="Cheng J.-F."/>
            <person name="Hugenholtz P."/>
            <person name="Woyke T."/>
            <person name="Wu D."/>
            <person name="Pukall R."/>
            <person name="Gehrich-Schroeter G."/>
            <person name="Schneider S."/>
            <person name="Klenk H.-P."/>
            <person name="Eisen J.A."/>
        </authorList>
    </citation>
    <scope>NUCLEOTIDE SEQUENCE [LARGE SCALE GENOMIC DNA]</scope>
    <source>
        <strain evidence="2">ATCC 700253 / DSM 10332 / NAL</strain>
    </source>
</reference>
<protein>
    <recommendedName>
        <fullName evidence="3">Small, acid-soluble spore protein, alpha/beta type</fullName>
    </recommendedName>
</protein>
<sequence>MADSPTLVTEVVSLAKILSEETKMILGQRLGVAEIVRQEGWGGVPARQCGNLVREAIRLAEEQLARS</sequence>